<evidence type="ECO:0000313" key="1">
    <source>
        <dbReference type="EMBL" id="KAH7910274.1"/>
    </source>
</evidence>
<sequence length="140" mass="15737">MTIVANQARRLAARAANVNLVLRGPIPMTNFVSIHHIHSQSRSQSKTQTQLMNFVCSAQKAGHKLAIPLTHFYSRLLYLKWILLREQTRTPYPSHIPSRVLLLVGKRERFAFTLVPYAVVLLLHIVVHVEAVGGGGVIRI</sequence>
<accession>A0ACB8AAL9</accession>
<gene>
    <name evidence="1" type="ORF">BJ138DRAFT_1114255</name>
</gene>
<comment type="caution">
    <text evidence="1">The sequence shown here is derived from an EMBL/GenBank/DDBJ whole genome shotgun (WGS) entry which is preliminary data.</text>
</comment>
<proteinExistence type="predicted"/>
<organism evidence="1 2">
    <name type="scientific">Hygrophoropsis aurantiaca</name>
    <dbReference type="NCBI Taxonomy" id="72124"/>
    <lineage>
        <taxon>Eukaryota</taxon>
        <taxon>Fungi</taxon>
        <taxon>Dikarya</taxon>
        <taxon>Basidiomycota</taxon>
        <taxon>Agaricomycotina</taxon>
        <taxon>Agaricomycetes</taxon>
        <taxon>Agaricomycetidae</taxon>
        <taxon>Boletales</taxon>
        <taxon>Coniophorineae</taxon>
        <taxon>Hygrophoropsidaceae</taxon>
        <taxon>Hygrophoropsis</taxon>
    </lineage>
</organism>
<keyword evidence="2" id="KW-1185">Reference proteome</keyword>
<name>A0ACB8AAL9_9AGAM</name>
<protein>
    <submittedName>
        <fullName evidence="1">Uncharacterized protein</fullName>
    </submittedName>
</protein>
<dbReference type="EMBL" id="MU267720">
    <property type="protein sequence ID" value="KAH7910274.1"/>
    <property type="molecule type" value="Genomic_DNA"/>
</dbReference>
<reference evidence="1" key="1">
    <citation type="journal article" date="2021" name="New Phytol.">
        <title>Evolutionary innovations through gain and loss of genes in the ectomycorrhizal Boletales.</title>
        <authorList>
            <person name="Wu G."/>
            <person name="Miyauchi S."/>
            <person name="Morin E."/>
            <person name="Kuo A."/>
            <person name="Drula E."/>
            <person name="Varga T."/>
            <person name="Kohler A."/>
            <person name="Feng B."/>
            <person name="Cao Y."/>
            <person name="Lipzen A."/>
            <person name="Daum C."/>
            <person name="Hundley H."/>
            <person name="Pangilinan J."/>
            <person name="Johnson J."/>
            <person name="Barry K."/>
            <person name="LaButti K."/>
            <person name="Ng V."/>
            <person name="Ahrendt S."/>
            <person name="Min B."/>
            <person name="Choi I.G."/>
            <person name="Park H."/>
            <person name="Plett J.M."/>
            <person name="Magnuson J."/>
            <person name="Spatafora J.W."/>
            <person name="Nagy L.G."/>
            <person name="Henrissat B."/>
            <person name="Grigoriev I.V."/>
            <person name="Yang Z.L."/>
            <person name="Xu J."/>
            <person name="Martin F.M."/>
        </authorList>
    </citation>
    <scope>NUCLEOTIDE SEQUENCE</scope>
    <source>
        <strain evidence="1">ATCC 28755</strain>
    </source>
</reference>
<dbReference type="Proteomes" id="UP000790377">
    <property type="component" value="Unassembled WGS sequence"/>
</dbReference>
<evidence type="ECO:0000313" key="2">
    <source>
        <dbReference type="Proteomes" id="UP000790377"/>
    </source>
</evidence>